<dbReference type="Pfam" id="PF13181">
    <property type="entry name" value="TPR_8"/>
    <property type="match status" value="1"/>
</dbReference>
<evidence type="ECO:0000256" key="1">
    <source>
        <dbReference type="PROSITE-ProRule" id="PRU00339"/>
    </source>
</evidence>
<dbReference type="Proteomes" id="UP000587760">
    <property type="component" value="Unassembled WGS sequence"/>
</dbReference>
<dbReference type="AlphaFoldDB" id="A0A841R6N5"/>
<keyword evidence="3" id="KW-1185">Reference proteome</keyword>
<proteinExistence type="predicted"/>
<evidence type="ECO:0000313" key="2">
    <source>
        <dbReference type="EMBL" id="MBB6478700.1"/>
    </source>
</evidence>
<name>A0A841R6N5_9SPIO</name>
<feature type="repeat" description="TPR" evidence="1">
    <location>
        <begin position="328"/>
        <end position="361"/>
    </location>
</feature>
<sequence>MKHIDGRDPLENILFISLPDSIEENIGDFQIDPNIMLPVEVPEGKEREEWDSSDLSWEMIVSAMLKLLAYQPEHEDSDYFRKFVFAVRPNIFVDLTNSAVIKAQDKDFDLAEEIFLALCGLDRSNKISMLNLALLYEQRWEHAKSIGNSDLIEKYNTAAEAAFRELATSENPPELLWYYMGFFHYKNGNYVQSEQNFATYAQLGTDSDKVEESERLAGEIKNMNLNDVLFQEAYNLIHNGDEKQGLIKIKQFLEDNKDVWNAWFLLGWGERKLGNYNEAKIAFLSALDSGKPTADLYNELAICEMELLNLSESRKYLDKALILDPENMKIVSNMGILSMKSGKVDEAETFFRTALEIEPEDPVALQYIKFIEQNKS</sequence>
<evidence type="ECO:0000313" key="3">
    <source>
        <dbReference type="Proteomes" id="UP000587760"/>
    </source>
</evidence>
<dbReference type="InterPro" id="IPR011990">
    <property type="entry name" value="TPR-like_helical_dom_sf"/>
</dbReference>
<dbReference type="InterPro" id="IPR019734">
    <property type="entry name" value="TPR_rpt"/>
</dbReference>
<reference evidence="2 3" key="1">
    <citation type="submission" date="2020-08" db="EMBL/GenBank/DDBJ databases">
        <title>Genomic Encyclopedia of Type Strains, Phase IV (KMG-IV): sequencing the most valuable type-strain genomes for metagenomic binning, comparative biology and taxonomic classification.</title>
        <authorList>
            <person name="Goeker M."/>
        </authorList>
    </citation>
    <scope>NUCLEOTIDE SEQUENCE [LARGE SCALE GENOMIC DNA]</scope>
    <source>
        <strain evidence="2 3">DSM 2461</strain>
    </source>
</reference>
<dbReference type="Gene3D" id="1.25.40.10">
    <property type="entry name" value="Tetratricopeptide repeat domain"/>
    <property type="match status" value="2"/>
</dbReference>
<dbReference type="SUPFAM" id="SSF48452">
    <property type="entry name" value="TPR-like"/>
    <property type="match status" value="2"/>
</dbReference>
<dbReference type="EMBL" id="JACHGJ010000001">
    <property type="protein sequence ID" value="MBB6478700.1"/>
    <property type="molecule type" value="Genomic_DNA"/>
</dbReference>
<dbReference type="PANTHER" id="PTHR12558:SF13">
    <property type="entry name" value="CELL DIVISION CYCLE PROTEIN 27 HOMOLOG"/>
    <property type="match status" value="1"/>
</dbReference>
<gene>
    <name evidence="2" type="ORF">HNR50_000333</name>
</gene>
<dbReference type="SMART" id="SM00028">
    <property type="entry name" value="TPR"/>
    <property type="match status" value="5"/>
</dbReference>
<dbReference type="RefSeq" id="WP_184742780.1">
    <property type="nucleotide sequence ID" value="NZ_JACHGJ010000001.1"/>
</dbReference>
<comment type="caution">
    <text evidence="2">The sequence shown here is derived from an EMBL/GenBank/DDBJ whole genome shotgun (WGS) entry which is preliminary data.</text>
</comment>
<keyword evidence="1" id="KW-0802">TPR repeat</keyword>
<dbReference type="PANTHER" id="PTHR12558">
    <property type="entry name" value="CELL DIVISION CYCLE 16,23,27"/>
    <property type="match status" value="1"/>
</dbReference>
<dbReference type="Pfam" id="PF14559">
    <property type="entry name" value="TPR_19"/>
    <property type="match status" value="1"/>
</dbReference>
<accession>A0A841R6N5</accession>
<organism evidence="2 3">
    <name type="scientific">Spirochaeta isovalerica</name>
    <dbReference type="NCBI Taxonomy" id="150"/>
    <lineage>
        <taxon>Bacteria</taxon>
        <taxon>Pseudomonadati</taxon>
        <taxon>Spirochaetota</taxon>
        <taxon>Spirochaetia</taxon>
        <taxon>Spirochaetales</taxon>
        <taxon>Spirochaetaceae</taxon>
        <taxon>Spirochaeta</taxon>
    </lineage>
</organism>
<protein>
    <submittedName>
        <fullName evidence="2">Tetratricopeptide (TPR) repeat protein</fullName>
    </submittedName>
</protein>
<feature type="repeat" description="TPR" evidence="1">
    <location>
        <begin position="294"/>
        <end position="327"/>
    </location>
</feature>
<dbReference type="PROSITE" id="PS50005">
    <property type="entry name" value="TPR"/>
    <property type="match status" value="2"/>
</dbReference>